<dbReference type="InterPro" id="IPR012318">
    <property type="entry name" value="HTH_CRP"/>
</dbReference>
<feature type="region of interest" description="Disordered" evidence="4">
    <location>
        <begin position="33"/>
        <end position="54"/>
    </location>
</feature>
<accession>A0A1N7FRD8</accession>
<keyword evidence="1" id="KW-0805">Transcription regulation</keyword>
<dbReference type="AlphaFoldDB" id="A0A1N7FRD8"/>
<evidence type="ECO:0000256" key="1">
    <source>
        <dbReference type="ARBA" id="ARBA00023015"/>
    </source>
</evidence>
<dbReference type="PROSITE" id="PS51063">
    <property type="entry name" value="HTH_CRP_2"/>
    <property type="match status" value="1"/>
</dbReference>
<keyword evidence="3" id="KW-0804">Transcription</keyword>
<dbReference type="PRINTS" id="PR00034">
    <property type="entry name" value="HTHCRP"/>
</dbReference>
<dbReference type="SMART" id="SM00419">
    <property type="entry name" value="HTH_CRP"/>
    <property type="match status" value="1"/>
</dbReference>
<dbReference type="Proteomes" id="UP000186019">
    <property type="component" value="Unassembled WGS sequence"/>
</dbReference>
<dbReference type="InterPro" id="IPR000595">
    <property type="entry name" value="cNMP-bd_dom"/>
</dbReference>
<evidence type="ECO:0000259" key="5">
    <source>
        <dbReference type="PROSITE" id="PS51063"/>
    </source>
</evidence>
<dbReference type="SUPFAM" id="SSF51206">
    <property type="entry name" value="cAMP-binding domain-like"/>
    <property type="match status" value="1"/>
</dbReference>
<dbReference type="EMBL" id="FTNV01000001">
    <property type="protein sequence ID" value="SIS02857.1"/>
    <property type="molecule type" value="Genomic_DNA"/>
</dbReference>
<dbReference type="Gene3D" id="2.60.120.10">
    <property type="entry name" value="Jelly Rolls"/>
    <property type="match status" value="1"/>
</dbReference>
<dbReference type="CDD" id="cd00038">
    <property type="entry name" value="CAP_ED"/>
    <property type="match status" value="1"/>
</dbReference>
<name>A0A1N7FRD8_9RHOB</name>
<dbReference type="GO" id="GO:0006355">
    <property type="term" value="P:regulation of DNA-templated transcription"/>
    <property type="evidence" value="ECO:0007669"/>
    <property type="project" value="InterPro"/>
</dbReference>
<reference evidence="6 7" key="1">
    <citation type="submission" date="2017-01" db="EMBL/GenBank/DDBJ databases">
        <authorList>
            <person name="Mah S.A."/>
            <person name="Swanson W.J."/>
            <person name="Moy G.W."/>
            <person name="Vacquier V.D."/>
        </authorList>
    </citation>
    <scope>NUCLEOTIDE SEQUENCE [LARGE SCALE GENOMIC DNA]</scope>
    <source>
        <strain evidence="6 7">DSM 29590</strain>
    </source>
</reference>
<gene>
    <name evidence="6" type="ORF">SAMN05421666_1295</name>
</gene>
<keyword evidence="7" id="KW-1185">Reference proteome</keyword>
<dbReference type="InterPro" id="IPR018490">
    <property type="entry name" value="cNMP-bd_dom_sf"/>
</dbReference>
<proteinExistence type="predicted"/>
<dbReference type="CDD" id="cd00092">
    <property type="entry name" value="HTH_CRP"/>
    <property type="match status" value="1"/>
</dbReference>
<keyword evidence="2" id="KW-0238">DNA-binding</keyword>
<dbReference type="STRING" id="573024.SAMN05216208_0841"/>
<organism evidence="6 7">
    <name type="scientific">Roseovarius nanhaiticus</name>
    <dbReference type="NCBI Taxonomy" id="573024"/>
    <lineage>
        <taxon>Bacteria</taxon>
        <taxon>Pseudomonadati</taxon>
        <taxon>Pseudomonadota</taxon>
        <taxon>Alphaproteobacteria</taxon>
        <taxon>Rhodobacterales</taxon>
        <taxon>Roseobacteraceae</taxon>
        <taxon>Roseovarius</taxon>
    </lineage>
</organism>
<evidence type="ECO:0000313" key="7">
    <source>
        <dbReference type="Proteomes" id="UP000186019"/>
    </source>
</evidence>
<feature type="domain" description="HTH crp-type" evidence="5">
    <location>
        <begin position="181"/>
        <end position="251"/>
    </location>
</feature>
<dbReference type="Gene3D" id="1.10.10.10">
    <property type="entry name" value="Winged helix-like DNA-binding domain superfamily/Winged helix DNA-binding domain"/>
    <property type="match status" value="1"/>
</dbReference>
<evidence type="ECO:0000256" key="3">
    <source>
        <dbReference type="ARBA" id="ARBA00023163"/>
    </source>
</evidence>
<evidence type="ECO:0000256" key="2">
    <source>
        <dbReference type="ARBA" id="ARBA00023125"/>
    </source>
</evidence>
<dbReference type="Pfam" id="PF13545">
    <property type="entry name" value="HTH_Crp_2"/>
    <property type="match status" value="1"/>
</dbReference>
<dbReference type="SUPFAM" id="SSF46785">
    <property type="entry name" value="Winged helix' DNA-binding domain"/>
    <property type="match status" value="1"/>
</dbReference>
<dbReference type="InterPro" id="IPR036390">
    <property type="entry name" value="WH_DNA-bd_sf"/>
</dbReference>
<dbReference type="InterPro" id="IPR036388">
    <property type="entry name" value="WH-like_DNA-bd_sf"/>
</dbReference>
<protein>
    <submittedName>
        <fullName evidence="6">CRP/FNR family transcriptional regulator, nitrogen fixation regulation protein</fullName>
    </submittedName>
</protein>
<evidence type="ECO:0000313" key="6">
    <source>
        <dbReference type="EMBL" id="SIS02857.1"/>
    </source>
</evidence>
<dbReference type="Pfam" id="PF00027">
    <property type="entry name" value="cNMP_binding"/>
    <property type="match status" value="1"/>
</dbReference>
<evidence type="ECO:0000256" key="4">
    <source>
        <dbReference type="SAM" id="MobiDB-lite"/>
    </source>
</evidence>
<dbReference type="GO" id="GO:0003677">
    <property type="term" value="F:DNA binding"/>
    <property type="evidence" value="ECO:0007669"/>
    <property type="project" value="UniProtKB-KW"/>
</dbReference>
<dbReference type="RefSeq" id="WP_212634881.1">
    <property type="nucleotide sequence ID" value="NZ_FOAC01000001.1"/>
</dbReference>
<dbReference type="InterPro" id="IPR014710">
    <property type="entry name" value="RmlC-like_jellyroll"/>
</dbReference>
<sequence length="252" mass="28050">MNIVMRNASVANEQLARAEQVSLKTAPMPANGAARPVLGLRPHSAPETRRHSPNYPTLTALFEAASFQRHCQPDSTILLHGESADALYQIVSGTVRCCMISAEGNRQIPCFSTRKGFIGITEQDHWHFTAEAVDHVVINVLPRSVLERELKHSAPLQEEIRAYVDALIENRDTQLLTLVSTKASERVFRFLRDFAAKRPSGDFIALPMCRRDIADHLGLSVETVSRAFSNLKRSGRIDLATCEKYRITSLTG</sequence>